<name>A0ABU7PHW4_9ACTN</name>
<reference evidence="7 8" key="1">
    <citation type="submission" date="2023-12" db="EMBL/GenBank/DDBJ databases">
        <title>Streptomyces sp. V4-01.</title>
        <authorList>
            <person name="Somphong A."/>
            <person name="Phongsopitanun W."/>
        </authorList>
    </citation>
    <scope>NUCLEOTIDE SEQUENCE [LARGE SCALE GENOMIC DNA]</scope>
    <source>
        <strain evidence="7 8">V4-01</strain>
    </source>
</reference>
<accession>A0ABU7PHW4</accession>
<evidence type="ECO:0000256" key="2">
    <source>
        <dbReference type="ARBA" id="ARBA00011901"/>
    </source>
</evidence>
<dbReference type="Proteomes" id="UP001344658">
    <property type="component" value="Unassembled WGS sequence"/>
</dbReference>
<feature type="chain" id="PRO_5045962568" description="N-acetylmuramoyl-L-alanine amidase" evidence="5">
    <location>
        <begin position="34"/>
        <end position="644"/>
    </location>
</feature>
<dbReference type="Pfam" id="PF01510">
    <property type="entry name" value="Amidase_2"/>
    <property type="match status" value="1"/>
</dbReference>
<evidence type="ECO:0000259" key="6">
    <source>
        <dbReference type="SMART" id="SM00644"/>
    </source>
</evidence>
<dbReference type="PANTHER" id="PTHR30417">
    <property type="entry name" value="N-ACETYLMURAMOYL-L-ALANINE AMIDASE AMID"/>
    <property type="match status" value="1"/>
</dbReference>
<protein>
    <recommendedName>
        <fullName evidence="2">N-acetylmuramoyl-L-alanine amidase</fullName>
        <ecNumber evidence="2">3.5.1.28</ecNumber>
    </recommendedName>
</protein>
<keyword evidence="8" id="KW-1185">Reference proteome</keyword>
<sequence length="644" mass="66886">MHQSKKRLRLPVVIAAGALAAGGLAVVPSSALADTTHGAASDVSRQQDFSAAAAQYHVPADVLLGVAYQESGWDAHGARPSTDGGFGPMHLTDVTPAMMAGGDAGAAGRSDLASLAAKPALHTLQAAAELTGVSADTLRTSPAANIRGGAALLASYEKALVGGAPADPSQWYGAVARYSQSTQRQGAVSFANRVFGTIRGGAAAVTHDGQRVRLTAAPSVRPAGAQADRLHLEASATSDTECPATVDCTFVAGSPAGLQVSDRPADGIRIDTIVIHDLESTYQDGVDGLANPSNGVSTHYVMRSSDGAVTQMVPTKDIAFHAGNYSTNLHSIGIEHEGYAVQGATWYTEAQYEATADLVTYLAGRFGIPLDRQHILGHDDVAGPNSSLVSGMHWDPGNGWDWDHFMRLVGRPLSGAHATPAVGGVVTIDPPFAGNVQTVQICPSDDPTGATTACTEVPQASNFVYLRTAPDAAAPLFGDQAIHGTDPGTNRINDWGSTASAGQQFVVADVQGDWTAIWYSGAKVWFHNPGGRNTRTAYGVQIIRPATTTGPVALYGSSYPDKSEYPAGLGASTQAPLSMYTIPAGQAYVATRPPADTDDYFTSGAVVIGAKKMYTIQYNHRVALVYAGDVTAVTATHHWEDGGN</sequence>
<evidence type="ECO:0000256" key="3">
    <source>
        <dbReference type="ARBA" id="ARBA00022801"/>
    </source>
</evidence>
<gene>
    <name evidence="7" type="ORF">V2S66_22175</name>
</gene>
<keyword evidence="4" id="KW-0961">Cell wall biogenesis/degradation</keyword>
<organism evidence="7 8">
    <name type="scientific">Actinacidiphila polyblastidii</name>
    <dbReference type="NCBI Taxonomy" id="3110430"/>
    <lineage>
        <taxon>Bacteria</taxon>
        <taxon>Bacillati</taxon>
        <taxon>Actinomycetota</taxon>
        <taxon>Actinomycetes</taxon>
        <taxon>Kitasatosporales</taxon>
        <taxon>Streptomycetaceae</taxon>
        <taxon>Actinacidiphila</taxon>
    </lineage>
</organism>
<dbReference type="Gene3D" id="3.40.80.10">
    <property type="entry name" value="Peptidoglycan recognition protein-like"/>
    <property type="match status" value="1"/>
</dbReference>
<dbReference type="InterPro" id="IPR002502">
    <property type="entry name" value="Amidase_domain"/>
</dbReference>
<keyword evidence="3 7" id="KW-0378">Hydrolase</keyword>
<evidence type="ECO:0000313" key="8">
    <source>
        <dbReference type="Proteomes" id="UP001344658"/>
    </source>
</evidence>
<feature type="domain" description="N-acetylmuramoyl-L-alanine amidase" evidence="6">
    <location>
        <begin position="258"/>
        <end position="397"/>
    </location>
</feature>
<dbReference type="InterPro" id="IPR036505">
    <property type="entry name" value="Amidase/PGRP_sf"/>
</dbReference>
<dbReference type="InterPro" id="IPR051206">
    <property type="entry name" value="NAMLAA_amidase_2"/>
</dbReference>
<dbReference type="SUPFAM" id="SSF53955">
    <property type="entry name" value="Lysozyme-like"/>
    <property type="match status" value="1"/>
</dbReference>
<dbReference type="SMART" id="SM00644">
    <property type="entry name" value="Ami_2"/>
    <property type="match status" value="1"/>
</dbReference>
<dbReference type="CDD" id="cd06583">
    <property type="entry name" value="PGRP"/>
    <property type="match status" value="1"/>
</dbReference>
<proteinExistence type="predicted"/>
<comment type="caution">
    <text evidence="7">The sequence shown here is derived from an EMBL/GenBank/DDBJ whole genome shotgun (WGS) entry which is preliminary data.</text>
</comment>
<evidence type="ECO:0000256" key="1">
    <source>
        <dbReference type="ARBA" id="ARBA00001561"/>
    </source>
</evidence>
<dbReference type="PANTHER" id="PTHR30417:SF1">
    <property type="entry name" value="N-ACETYLMURAMOYL-L-ALANINE AMIDASE AMID"/>
    <property type="match status" value="1"/>
</dbReference>
<dbReference type="SUPFAM" id="SSF55846">
    <property type="entry name" value="N-acetylmuramoyl-L-alanine amidase-like"/>
    <property type="match status" value="1"/>
</dbReference>
<evidence type="ECO:0000256" key="4">
    <source>
        <dbReference type="ARBA" id="ARBA00023316"/>
    </source>
</evidence>
<dbReference type="RefSeq" id="WP_330797678.1">
    <property type="nucleotide sequence ID" value="NZ_JAZEWV010000020.1"/>
</dbReference>
<dbReference type="InterPro" id="IPR023346">
    <property type="entry name" value="Lysozyme-like_dom_sf"/>
</dbReference>
<dbReference type="EC" id="3.5.1.28" evidence="2"/>
<dbReference type="EMBL" id="JAZEWV010000020">
    <property type="protein sequence ID" value="MEE4544672.1"/>
    <property type="molecule type" value="Genomic_DNA"/>
</dbReference>
<comment type="catalytic activity">
    <reaction evidence="1">
        <text>Hydrolyzes the link between N-acetylmuramoyl residues and L-amino acid residues in certain cell-wall glycopeptides.</text>
        <dbReference type="EC" id="3.5.1.28"/>
    </reaction>
</comment>
<evidence type="ECO:0000256" key="5">
    <source>
        <dbReference type="SAM" id="SignalP"/>
    </source>
</evidence>
<dbReference type="Gene3D" id="1.10.530.10">
    <property type="match status" value="1"/>
</dbReference>
<evidence type="ECO:0000313" key="7">
    <source>
        <dbReference type="EMBL" id="MEE4544672.1"/>
    </source>
</evidence>
<feature type="signal peptide" evidence="5">
    <location>
        <begin position="1"/>
        <end position="33"/>
    </location>
</feature>
<keyword evidence="5" id="KW-0732">Signal</keyword>
<dbReference type="GO" id="GO:0008745">
    <property type="term" value="F:N-acetylmuramoyl-L-alanine amidase activity"/>
    <property type="evidence" value="ECO:0007669"/>
    <property type="project" value="UniProtKB-EC"/>
</dbReference>